<proteinExistence type="predicted"/>
<dbReference type="Proteomes" id="UP000271624">
    <property type="component" value="Unassembled WGS sequence"/>
</dbReference>
<gene>
    <name evidence="1" type="ORF">DSM106972_094470</name>
</gene>
<comment type="caution">
    <text evidence="1">The sequence shown here is derived from an EMBL/GenBank/DDBJ whole genome shotgun (WGS) entry which is preliminary data.</text>
</comment>
<reference evidence="1" key="1">
    <citation type="submission" date="2018-12" db="EMBL/GenBank/DDBJ databases">
        <authorList>
            <person name="Will S."/>
            <person name="Neumann-Schaal M."/>
            <person name="Henke P."/>
        </authorList>
    </citation>
    <scope>NUCLEOTIDE SEQUENCE</scope>
    <source>
        <strain evidence="1">PCC 7102</strain>
    </source>
</reference>
<sequence>MNSVQKKLATIPIQRWIKAIEFVDKEAPTNKPLALDLSELYELVDKQQLAKRSKPSYKWKVDDQERWYRVWFKESNLTIQIDLYFANNKFQMNMYEIDVETCTTALSILDWLYHSMLGKKWGSPELLWATMEVLDEASEKKFGRTLCEALAPGKPLNWSAPKK</sequence>
<evidence type="ECO:0000313" key="2">
    <source>
        <dbReference type="Proteomes" id="UP000271624"/>
    </source>
</evidence>
<evidence type="ECO:0000313" key="1">
    <source>
        <dbReference type="EMBL" id="RUS93976.1"/>
    </source>
</evidence>
<keyword evidence="2" id="KW-1185">Reference proteome</keyword>
<reference evidence="1" key="2">
    <citation type="journal article" date="2019" name="Genome Biol. Evol.">
        <title>Day and night: Metabolic profiles and evolutionary relationships of six axenic non-marine cyanobacteria.</title>
        <authorList>
            <person name="Will S.E."/>
            <person name="Henke P."/>
            <person name="Boedeker C."/>
            <person name="Huang S."/>
            <person name="Brinkmann H."/>
            <person name="Rohde M."/>
            <person name="Jarek M."/>
            <person name="Friedl T."/>
            <person name="Seufert S."/>
            <person name="Schumacher M."/>
            <person name="Overmann J."/>
            <person name="Neumann-Schaal M."/>
            <person name="Petersen J."/>
        </authorList>
    </citation>
    <scope>NUCLEOTIDE SEQUENCE [LARGE SCALE GENOMIC DNA]</scope>
    <source>
        <strain evidence="1">PCC 7102</strain>
    </source>
</reference>
<dbReference type="AlphaFoldDB" id="A0A3S5K2V2"/>
<dbReference type="EMBL" id="RSCL01000052">
    <property type="protein sequence ID" value="RUS93976.1"/>
    <property type="molecule type" value="Genomic_DNA"/>
</dbReference>
<accession>A0A3S5K2V2</accession>
<dbReference type="RefSeq" id="WP_127087370.1">
    <property type="nucleotide sequence ID" value="NZ_RSCL01000052.1"/>
</dbReference>
<name>A0A3S5K2V2_9CYAN</name>
<protein>
    <submittedName>
        <fullName evidence="1">Uncharacterized protein</fullName>
    </submittedName>
</protein>
<organism evidence="1 2">
    <name type="scientific">Dulcicalothrix desertica PCC 7102</name>
    <dbReference type="NCBI Taxonomy" id="232991"/>
    <lineage>
        <taxon>Bacteria</taxon>
        <taxon>Bacillati</taxon>
        <taxon>Cyanobacteriota</taxon>
        <taxon>Cyanophyceae</taxon>
        <taxon>Nostocales</taxon>
        <taxon>Calotrichaceae</taxon>
        <taxon>Dulcicalothrix</taxon>
    </lineage>
</organism>
<dbReference type="OrthoDB" id="6636853at2"/>